<comment type="caution">
    <text evidence="2">The sequence shown here is derived from an EMBL/GenBank/DDBJ whole genome shotgun (WGS) entry which is preliminary data.</text>
</comment>
<protein>
    <submittedName>
        <fullName evidence="2">Uncharacterized protein</fullName>
    </submittedName>
</protein>
<evidence type="ECO:0000313" key="3">
    <source>
        <dbReference type="Proteomes" id="UP001519460"/>
    </source>
</evidence>
<keyword evidence="3" id="KW-1185">Reference proteome</keyword>
<dbReference type="AlphaFoldDB" id="A0ABD0M497"/>
<feature type="compositionally biased region" description="Basic and acidic residues" evidence="1">
    <location>
        <begin position="1"/>
        <end position="16"/>
    </location>
</feature>
<sequence length="100" mass="10529">MPGDMSHEEYNPEIRDSIAQSSKTGHAGSIHDTGGRKSHGDTSLSSIKLFGSIAATLTTDTRKLSRPSSSPYSCELQGTELAQSDQLIKPAALRITSPGG</sequence>
<accession>A0ABD0M497</accession>
<name>A0ABD0M497_9CAEN</name>
<proteinExistence type="predicted"/>
<dbReference type="Proteomes" id="UP001519460">
    <property type="component" value="Unassembled WGS sequence"/>
</dbReference>
<organism evidence="2 3">
    <name type="scientific">Batillaria attramentaria</name>
    <dbReference type="NCBI Taxonomy" id="370345"/>
    <lineage>
        <taxon>Eukaryota</taxon>
        <taxon>Metazoa</taxon>
        <taxon>Spiralia</taxon>
        <taxon>Lophotrochozoa</taxon>
        <taxon>Mollusca</taxon>
        <taxon>Gastropoda</taxon>
        <taxon>Caenogastropoda</taxon>
        <taxon>Sorbeoconcha</taxon>
        <taxon>Cerithioidea</taxon>
        <taxon>Batillariidae</taxon>
        <taxon>Batillaria</taxon>
    </lineage>
</organism>
<evidence type="ECO:0000313" key="2">
    <source>
        <dbReference type="EMBL" id="KAK7506088.1"/>
    </source>
</evidence>
<evidence type="ECO:0000256" key="1">
    <source>
        <dbReference type="SAM" id="MobiDB-lite"/>
    </source>
</evidence>
<feature type="region of interest" description="Disordered" evidence="1">
    <location>
        <begin position="1"/>
        <end position="43"/>
    </location>
</feature>
<gene>
    <name evidence="2" type="ORF">BaRGS_00002810</name>
</gene>
<dbReference type="EMBL" id="JACVVK020000008">
    <property type="protein sequence ID" value="KAK7506088.1"/>
    <property type="molecule type" value="Genomic_DNA"/>
</dbReference>
<reference evidence="2 3" key="1">
    <citation type="journal article" date="2023" name="Sci. Data">
        <title>Genome assembly of the Korean intertidal mud-creeper Batillaria attramentaria.</title>
        <authorList>
            <person name="Patra A.K."/>
            <person name="Ho P.T."/>
            <person name="Jun S."/>
            <person name="Lee S.J."/>
            <person name="Kim Y."/>
            <person name="Won Y.J."/>
        </authorList>
    </citation>
    <scope>NUCLEOTIDE SEQUENCE [LARGE SCALE GENOMIC DNA]</scope>
    <source>
        <strain evidence="2">Wonlab-2016</strain>
    </source>
</reference>